<evidence type="ECO:0000256" key="1">
    <source>
        <dbReference type="ARBA" id="ARBA00022630"/>
    </source>
</evidence>
<gene>
    <name evidence="4" type="ORF">G3I71_23340</name>
</gene>
<keyword evidence="1" id="KW-0285">Flavoprotein</keyword>
<protein>
    <recommendedName>
        <fullName evidence="3">Acyl-CoA dehydrogenase/oxidase C-terminal domain-containing protein</fullName>
    </recommendedName>
</protein>
<reference evidence="4" key="1">
    <citation type="submission" date="2020-01" db="EMBL/GenBank/DDBJ databases">
        <title>Insect and environment-associated Actinomycetes.</title>
        <authorList>
            <person name="Currrie C."/>
            <person name="Chevrette M."/>
            <person name="Carlson C."/>
            <person name="Stubbendieck R."/>
            <person name="Wendt-Pienkowski E."/>
        </authorList>
    </citation>
    <scope>NUCLEOTIDE SEQUENCE</scope>
    <source>
        <strain evidence="4">SID12501</strain>
    </source>
</reference>
<dbReference type="GO" id="GO:0033539">
    <property type="term" value="P:fatty acid beta-oxidation using acyl-CoA dehydrogenase"/>
    <property type="evidence" value="ECO:0007669"/>
    <property type="project" value="TreeGrafter"/>
</dbReference>
<organism evidence="4">
    <name type="scientific">Streptomyces sp. SID12501</name>
    <dbReference type="NCBI Taxonomy" id="2706042"/>
    <lineage>
        <taxon>Bacteria</taxon>
        <taxon>Bacillati</taxon>
        <taxon>Actinomycetota</taxon>
        <taxon>Actinomycetes</taxon>
        <taxon>Kitasatosporales</taxon>
        <taxon>Streptomycetaceae</taxon>
        <taxon>Streptomyces</taxon>
    </lineage>
</organism>
<dbReference type="Pfam" id="PF00441">
    <property type="entry name" value="Acyl-CoA_dh_1"/>
    <property type="match status" value="1"/>
</dbReference>
<accession>A0A6B3BWQ3</accession>
<sequence>MPIASGPGHAVIRSRLALLRSAAVTGVARGAYRLTKAYVSERHQFGAPFLRIPAVSSGPALMKVQLLQAEAALALARHAVTTDADPAGIQAATGTNSAGPCETSAAVAVARITTAQAATEVAPPAHQLQGARGITQEYPLHHVTRRLWAWRDAVAGERDWSDELGRRAADLGETGV</sequence>
<name>A0A6B3BWQ3_9ACTN</name>
<dbReference type="InterPro" id="IPR050741">
    <property type="entry name" value="Acyl-CoA_dehydrogenase"/>
</dbReference>
<evidence type="ECO:0000256" key="2">
    <source>
        <dbReference type="ARBA" id="ARBA00023002"/>
    </source>
</evidence>
<feature type="domain" description="Acyl-CoA dehydrogenase/oxidase C-terminal" evidence="3">
    <location>
        <begin position="8"/>
        <end position="146"/>
    </location>
</feature>
<dbReference type="RefSeq" id="WP_164316866.1">
    <property type="nucleotide sequence ID" value="NZ_JAAGLU010000019.1"/>
</dbReference>
<dbReference type="AlphaFoldDB" id="A0A6B3BWQ3"/>
<evidence type="ECO:0000313" key="4">
    <source>
        <dbReference type="EMBL" id="NEC88676.1"/>
    </source>
</evidence>
<dbReference type="GO" id="GO:0003995">
    <property type="term" value="F:acyl-CoA dehydrogenase activity"/>
    <property type="evidence" value="ECO:0007669"/>
    <property type="project" value="TreeGrafter"/>
</dbReference>
<dbReference type="InterPro" id="IPR036250">
    <property type="entry name" value="AcylCo_DH-like_C"/>
</dbReference>
<dbReference type="PANTHER" id="PTHR48083:SF2">
    <property type="entry name" value="MEDIUM-CHAIN SPECIFIC ACYL-COA DEHYDROGENASE, MITOCHONDRIAL"/>
    <property type="match status" value="1"/>
</dbReference>
<dbReference type="PANTHER" id="PTHR48083">
    <property type="entry name" value="MEDIUM-CHAIN SPECIFIC ACYL-COA DEHYDROGENASE, MITOCHONDRIAL-RELATED"/>
    <property type="match status" value="1"/>
</dbReference>
<dbReference type="Gene3D" id="1.20.140.10">
    <property type="entry name" value="Butyryl-CoA Dehydrogenase, subunit A, domain 3"/>
    <property type="match status" value="1"/>
</dbReference>
<evidence type="ECO:0000259" key="3">
    <source>
        <dbReference type="Pfam" id="PF00441"/>
    </source>
</evidence>
<dbReference type="InterPro" id="IPR009075">
    <property type="entry name" value="AcylCo_DH/oxidase_C"/>
</dbReference>
<proteinExistence type="predicted"/>
<keyword evidence="2" id="KW-0560">Oxidoreductase</keyword>
<dbReference type="EMBL" id="JAAGLU010000019">
    <property type="protein sequence ID" value="NEC88676.1"/>
    <property type="molecule type" value="Genomic_DNA"/>
</dbReference>
<comment type="caution">
    <text evidence="4">The sequence shown here is derived from an EMBL/GenBank/DDBJ whole genome shotgun (WGS) entry which is preliminary data.</text>
</comment>
<dbReference type="SUPFAM" id="SSF47203">
    <property type="entry name" value="Acyl-CoA dehydrogenase C-terminal domain-like"/>
    <property type="match status" value="1"/>
</dbReference>
<dbReference type="GO" id="GO:0005737">
    <property type="term" value="C:cytoplasm"/>
    <property type="evidence" value="ECO:0007669"/>
    <property type="project" value="TreeGrafter"/>
</dbReference>